<dbReference type="Proteomes" id="UP000015105">
    <property type="component" value="Chromosome 6D"/>
</dbReference>
<dbReference type="EnsemblPlants" id="AET6Gv20685100.11">
    <property type="protein sequence ID" value="AET6Gv20685100.11"/>
    <property type="gene ID" value="AET6Gv20685100"/>
</dbReference>
<reference evidence="1" key="5">
    <citation type="journal article" date="2021" name="G3 (Bethesda)">
        <title>Aegilops tauschii genome assembly Aet v5.0 features greater sequence contiguity and improved annotation.</title>
        <authorList>
            <person name="Wang L."/>
            <person name="Zhu T."/>
            <person name="Rodriguez J.C."/>
            <person name="Deal K.R."/>
            <person name="Dubcovsky J."/>
            <person name="McGuire P.E."/>
            <person name="Lux T."/>
            <person name="Spannagl M."/>
            <person name="Mayer K.F.X."/>
            <person name="Baldrich P."/>
            <person name="Meyers B.C."/>
            <person name="Huo N."/>
            <person name="Gu Y.Q."/>
            <person name="Zhou H."/>
            <person name="Devos K.M."/>
            <person name="Bennetzen J.L."/>
            <person name="Unver T."/>
            <person name="Budak H."/>
            <person name="Gulick P.J."/>
            <person name="Galiba G."/>
            <person name="Kalapos B."/>
            <person name="Nelson D.R."/>
            <person name="Li P."/>
            <person name="You F.M."/>
            <person name="Luo M.C."/>
            <person name="Dvorak J."/>
        </authorList>
    </citation>
    <scope>NUCLEOTIDE SEQUENCE [LARGE SCALE GENOMIC DNA]</scope>
    <source>
        <strain evidence="1">cv. AL8/78</strain>
    </source>
</reference>
<reference evidence="1" key="3">
    <citation type="journal article" date="2017" name="Nature">
        <title>Genome sequence of the progenitor of the wheat D genome Aegilops tauschii.</title>
        <authorList>
            <person name="Luo M.C."/>
            <person name="Gu Y.Q."/>
            <person name="Puiu D."/>
            <person name="Wang H."/>
            <person name="Twardziok S.O."/>
            <person name="Deal K.R."/>
            <person name="Huo N."/>
            <person name="Zhu T."/>
            <person name="Wang L."/>
            <person name="Wang Y."/>
            <person name="McGuire P.E."/>
            <person name="Liu S."/>
            <person name="Long H."/>
            <person name="Ramasamy R.K."/>
            <person name="Rodriguez J.C."/>
            <person name="Van S.L."/>
            <person name="Yuan L."/>
            <person name="Wang Z."/>
            <person name="Xia Z."/>
            <person name="Xiao L."/>
            <person name="Anderson O.D."/>
            <person name="Ouyang S."/>
            <person name="Liang Y."/>
            <person name="Zimin A.V."/>
            <person name="Pertea G."/>
            <person name="Qi P."/>
            <person name="Bennetzen J.L."/>
            <person name="Dai X."/>
            <person name="Dawson M.W."/>
            <person name="Muller H.G."/>
            <person name="Kugler K."/>
            <person name="Rivarola-Duarte L."/>
            <person name="Spannagl M."/>
            <person name="Mayer K.F.X."/>
            <person name="Lu F.H."/>
            <person name="Bevan M.W."/>
            <person name="Leroy P."/>
            <person name="Li P."/>
            <person name="You F.M."/>
            <person name="Sun Q."/>
            <person name="Liu Z."/>
            <person name="Lyons E."/>
            <person name="Wicker T."/>
            <person name="Salzberg S.L."/>
            <person name="Devos K.M."/>
            <person name="Dvorak J."/>
        </authorList>
    </citation>
    <scope>NUCLEOTIDE SEQUENCE [LARGE SCALE GENOMIC DNA]</scope>
    <source>
        <strain evidence="1">cv. AL8/78</strain>
    </source>
</reference>
<reference evidence="1" key="4">
    <citation type="submission" date="2019-03" db="UniProtKB">
        <authorList>
            <consortium name="EnsemblPlants"/>
        </authorList>
    </citation>
    <scope>IDENTIFICATION</scope>
</reference>
<organism evidence="1 2">
    <name type="scientific">Aegilops tauschii subsp. strangulata</name>
    <name type="common">Goatgrass</name>
    <dbReference type="NCBI Taxonomy" id="200361"/>
    <lineage>
        <taxon>Eukaryota</taxon>
        <taxon>Viridiplantae</taxon>
        <taxon>Streptophyta</taxon>
        <taxon>Embryophyta</taxon>
        <taxon>Tracheophyta</taxon>
        <taxon>Spermatophyta</taxon>
        <taxon>Magnoliopsida</taxon>
        <taxon>Liliopsida</taxon>
        <taxon>Poales</taxon>
        <taxon>Poaceae</taxon>
        <taxon>BOP clade</taxon>
        <taxon>Pooideae</taxon>
        <taxon>Triticodae</taxon>
        <taxon>Triticeae</taxon>
        <taxon>Triticinae</taxon>
        <taxon>Aegilops</taxon>
    </lineage>
</organism>
<keyword evidence="2" id="KW-1185">Reference proteome</keyword>
<evidence type="ECO:0000313" key="1">
    <source>
        <dbReference type="EnsemblPlants" id="AET6Gv20685100.11"/>
    </source>
</evidence>
<reference evidence="2" key="1">
    <citation type="journal article" date="2014" name="Science">
        <title>Ancient hybridizations among the ancestral genomes of bread wheat.</title>
        <authorList>
            <consortium name="International Wheat Genome Sequencing Consortium,"/>
            <person name="Marcussen T."/>
            <person name="Sandve S.R."/>
            <person name="Heier L."/>
            <person name="Spannagl M."/>
            <person name="Pfeifer M."/>
            <person name="Jakobsen K.S."/>
            <person name="Wulff B.B."/>
            <person name="Steuernagel B."/>
            <person name="Mayer K.F."/>
            <person name="Olsen O.A."/>
        </authorList>
    </citation>
    <scope>NUCLEOTIDE SEQUENCE [LARGE SCALE GENOMIC DNA]</scope>
    <source>
        <strain evidence="2">cv. AL8/78</strain>
    </source>
</reference>
<proteinExistence type="predicted"/>
<reference evidence="2" key="2">
    <citation type="journal article" date="2017" name="Nat. Plants">
        <title>The Aegilops tauschii genome reveals multiple impacts of transposons.</title>
        <authorList>
            <person name="Zhao G."/>
            <person name="Zou C."/>
            <person name="Li K."/>
            <person name="Wang K."/>
            <person name="Li T."/>
            <person name="Gao L."/>
            <person name="Zhang X."/>
            <person name="Wang H."/>
            <person name="Yang Z."/>
            <person name="Liu X."/>
            <person name="Jiang W."/>
            <person name="Mao L."/>
            <person name="Kong X."/>
            <person name="Jiao Y."/>
            <person name="Jia J."/>
        </authorList>
    </citation>
    <scope>NUCLEOTIDE SEQUENCE [LARGE SCALE GENOMIC DNA]</scope>
    <source>
        <strain evidence="2">cv. AL8/78</strain>
    </source>
</reference>
<name>A0A453PC50_AEGTS</name>
<evidence type="ECO:0000313" key="2">
    <source>
        <dbReference type="Proteomes" id="UP000015105"/>
    </source>
</evidence>
<dbReference type="Gramene" id="AET6Gv20685100.11">
    <property type="protein sequence ID" value="AET6Gv20685100.11"/>
    <property type="gene ID" value="AET6Gv20685100"/>
</dbReference>
<dbReference type="AlphaFoldDB" id="A0A453PC50"/>
<sequence length="119" mass="13000">MTLRAAVRFSYMHFTLSPASECGPLFIARPTHGTPAARVSARSARSAALRGWEKLGRQWGGVVEHGSSQDLPGLHSSGEEEGLWFHMSLRLMSGENVLGRRVAAASDCGGRRRKRVVVR</sequence>
<accession>A0A453PC50</accession>
<protein>
    <submittedName>
        <fullName evidence="1">Uncharacterized protein</fullName>
    </submittedName>
</protein>